<name>A0A6M0IGY8_9BACT</name>
<dbReference type="AlphaFoldDB" id="A0A6M0IGY8"/>
<dbReference type="PANTHER" id="PTHR42987">
    <property type="entry name" value="PEPTIDASE S49"/>
    <property type="match status" value="1"/>
</dbReference>
<reference evidence="3 4" key="1">
    <citation type="submission" date="2020-02" db="EMBL/GenBank/DDBJ databases">
        <title>Draft genome sequence of two Spirosoma agri KCTC 52727 and Spirosoma terrae KCTC 52035.</title>
        <authorList>
            <person name="Rojas J."/>
            <person name="Ambika Manirajan B."/>
            <person name="Ratering S."/>
            <person name="Suarez C."/>
            <person name="Schnell S."/>
        </authorList>
    </citation>
    <scope>NUCLEOTIDE SEQUENCE [LARGE SCALE GENOMIC DNA]</scope>
    <source>
        <strain evidence="3 4">KCTC 52727</strain>
    </source>
</reference>
<organism evidence="3 4">
    <name type="scientific">Spirosoma agri</name>
    <dbReference type="NCBI Taxonomy" id="1987381"/>
    <lineage>
        <taxon>Bacteria</taxon>
        <taxon>Pseudomonadati</taxon>
        <taxon>Bacteroidota</taxon>
        <taxon>Cytophagia</taxon>
        <taxon>Cytophagales</taxon>
        <taxon>Cytophagaceae</taxon>
        <taxon>Spirosoma</taxon>
    </lineage>
</organism>
<dbReference type="SUPFAM" id="SSF52096">
    <property type="entry name" value="ClpP/crotonase"/>
    <property type="match status" value="1"/>
</dbReference>
<feature type="domain" description="Peptidase S49" evidence="2">
    <location>
        <begin position="131"/>
        <end position="278"/>
    </location>
</feature>
<comment type="caution">
    <text evidence="3">The sequence shown here is derived from an EMBL/GenBank/DDBJ whole genome shotgun (WGS) entry which is preliminary data.</text>
</comment>
<dbReference type="Proteomes" id="UP000477386">
    <property type="component" value="Unassembled WGS sequence"/>
</dbReference>
<dbReference type="InterPro" id="IPR029045">
    <property type="entry name" value="ClpP/crotonase-like_dom_sf"/>
</dbReference>
<dbReference type="EMBL" id="JAAGNZ010000001">
    <property type="protein sequence ID" value="NEU67092.1"/>
    <property type="molecule type" value="Genomic_DNA"/>
</dbReference>
<evidence type="ECO:0000313" key="3">
    <source>
        <dbReference type="EMBL" id="NEU67092.1"/>
    </source>
</evidence>
<dbReference type="Pfam" id="PF01343">
    <property type="entry name" value="Peptidase_S49"/>
    <property type="match status" value="1"/>
</dbReference>
<comment type="similarity">
    <text evidence="1">Belongs to the peptidase S49 family.</text>
</comment>
<evidence type="ECO:0000313" key="4">
    <source>
        <dbReference type="Proteomes" id="UP000477386"/>
    </source>
</evidence>
<dbReference type="Gene3D" id="3.90.226.10">
    <property type="entry name" value="2-enoyl-CoA Hydratase, Chain A, domain 1"/>
    <property type="match status" value="1"/>
</dbReference>
<sequence>MTGFSFAGQWYIEPGYAERMRQIIQPRLEAGKDAIPANLLNVNPSIDAKLSRSEQYVADYFRLDSGVAVLPINGAMSREGGMCSYGNETLMRWLDILSRDDNTVAAVLKTNSPGGTVDSTRAFADAVKNFGKPIIGWTPFAASAAYFVLSQCTEIFVEDQLIGGVGSIGVLMILVNQAKSLEMQGFDVQILRAEGSQDKALINGIEPISDQTLAEIQTTLNACRNEFVGYVRRGRAGKITSNEVYTGKMYTPADSIRLGLADRKGSLSQAIQRAVQLSK</sequence>
<protein>
    <recommendedName>
        <fullName evidence="2">Peptidase S49 domain-containing protein</fullName>
    </recommendedName>
</protein>
<dbReference type="InterPro" id="IPR002142">
    <property type="entry name" value="Peptidase_S49"/>
</dbReference>
<proteinExistence type="inferred from homology"/>
<accession>A0A6M0IGY8</accession>
<keyword evidence="4" id="KW-1185">Reference proteome</keyword>
<evidence type="ECO:0000256" key="1">
    <source>
        <dbReference type="ARBA" id="ARBA00008683"/>
    </source>
</evidence>
<gene>
    <name evidence="3" type="ORF">GK091_09400</name>
</gene>
<dbReference type="GO" id="GO:0008233">
    <property type="term" value="F:peptidase activity"/>
    <property type="evidence" value="ECO:0007669"/>
    <property type="project" value="InterPro"/>
</dbReference>
<dbReference type="PANTHER" id="PTHR42987:SF4">
    <property type="entry name" value="PROTEASE SOHB-RELATED"/>
    <property type="match status" value="1"/>
</dbReference>
<evidence type="ECO:0000259" key="2">
    <source>
        <dbReference type="Pfam" id="PF01343"/>
    </source>
</evidence>
<dbReference type="GO" id="GO:0006508">
    <property type="term" value="P:proteolysis"/>
    <property type="evidence" value="ECO:0007669"/>
    <property type="project" value="InterPro"/>
</dbReference>